<feature type="region of interest" description="Disordered" evidence="1">
    <location>
        <begin position="77"/>
        <end position="390"/>
    </location>
</feature>
<feature type="region of interest" description="Disordered" evidence="1">
    <location>
        <begin position="460"/>
        <end position="784"/>
    </location>
</feature>
<feature type="region of interest" description="Disordered" evidence="1">
    <location>
        <begin position="860"/>
        <end position="983"/>
    </location>
</feature>
<evidence type="ECO:0000256" key="1">
    <source>
        <dbReference type="SAM" id="MobiDB-lite"/>
    </source>
</evidence>
<feature type="compositionally biased region" description="Low complexity" evidence="1">
    <location>
        <begin position="661"/>
        <end position="678"/>
    </location>
</feature>
<protein>
    <submittedName>
        <fullName evidence="2">Zinc finger, C3HC4 type (RING finger) domain-containing protein</fullName>
    </submittedName>
</protein>
<feature type="compositionally biased region" description="Polar residues" evidence="1">
    <location>
        <begin position="898"/>
        <end position="909"/>
    </location>
</feature>
<feature type="compositionally biased region" description="Basic and acidic residues" evidence="1">
    <location>
        <begin position="938"/>
        <end position="972"/>
    </location>
</feature>
<dbReference type="VEuPathDB" id="ToxoDB:TGRUB_223880A"/>
<name>A0A086LNG5_TOXGO</name>
<accession>A0A086LNG5</accession>
<dbReference type="Proteomes" id="UP000028834">
    <property type="component" value="Unassembled WGS sequence"/>
</dbReference>
<dbReference type="OrthoDB" id="1933281at2759"/>
<feature type="compositionally biased region" description="Basic and acidic residues" evidence="1">
    <location>
        <begin position="325"/>
        <end position="341"/>
    </location>
</feature>
<sequence>MDSAALKKRDEVTSCPQVDHIHLCRCCFFFCVACVQRNAVPGRTRDEAVAASSDSSLPGLSLAASLFSSSFLSSSSGDPQSVPEPQTGVSSSRISSSLPSSSLSLTSPSSSVTSLPSSSSSFLSSSSSSSSSSLPWSASLPSPSSAPASSLPSSPPSSRASSSASAVGSATAPSLGASDSQFLSSGVPPSSSSAPFSPFFSLSSASSSSSVAPGSRDSSSLDETAEELSPRPVSPDPRPVLTRPEARVRGGALFAKSRGSVEADRSRSVRRKRMICEISSVLHQDRHSDSRSHLPARRAPASGDQASRTPPFSRMPSMSPSLTARQDRQPLHARDGTKAEDDGAWGTTGVSAEAREKATQCGQEAKSDTQAKRETEARKTGQKPPGGEQALWMQRAEAPITVVGAGREPFVALYEEVTQAAKRHRKSCDELTRNLDLLLDVIVESKDQIRAAALAAEARKQREAVPSTGATQPSFAPSSSVSVLLPSHNEEIKSDASRPGRRSVACSSAASNPAGASCSALSPLPVSFPSSSLSSHQKDEKGSRTRGRAERSGELADVSGEGGQRAAVEGGVKSELNVGVGDRGAGETPPEGMNTGDQRDEAAASENSFRAVWRPSVSGRDGATAGCESSNVSGDASREKDIPEGATGQPGRIDPRADQRASAVSSVSLSLASGFSSPPGSPSPPLPSALASPFLSGAPSPAAASCPSSSSLQSVLPSYTLPAPGLLVPPPMPSGSVSGSLASEGDAASASDAAQRVLLSEPAAPFAEASRPGENPGGTESRGSCVSVTEVIRGLQKKVQALDVTHTLTETYKEQQLTLTGVARAIDRLIPGDPAPATRVLPPPPEQQLFFALHARNEKAAAKQEACQQTQTEEQHTGPASNPGNAEFAAFQGPPTGPQMQASGSSTSACEDAGDKGEDGKNEPRNEEDRGGRRRRPTRESSGEAFDAGERDRLGATEDRNRELWGRTHTEHTSMSQRGRQHATSCLVASTHLPPVRRSSVEQRISPRLCCSGTRSTLACKRAWCTRGSGASVASALPSFLRGEGLGVRFCVRRHLMESDDLLLAKLLALHFLHCGWFDIYAQFCAEQQQTFEAVRCPCADCCGWSRFASLASQTDERSLHVSWEDSCESKGDGHLDDQGMLMSTSNAGGDQGRLSGRLGPGEEPKSRSENEKASPNGDLTYAYPNVLSPFTSVALGPLGPESTAPGEQTVRNENETEADSETGNASFCGPNSLPPDVPPISGETRLSPSEGPVELSCRPERSSTTSCVRCSGVSSSVSSLRDADTLGAPDSRDRPARPKGLGDSRRPGEGEQGATELRGEDAAERRDTNKVGEPQEAAISAGAPSEGWWGPRRSTGKSGRLQLLPGEVEAAYVQLHEILRRLERTRDDQLLQWRLKCEGNEETLRARLGVGSRKNGIDLALHWLARQKRRHRRRLATLHFELHKLKVPLVVGCFSSSWL</sequence>
<feature type="compositionally biased region" description="Basic and acidic residues" evidence="1">
    <location>
        <begin position="283"/>
        <end position="292"/>
    </location>
</feature>
<feature type="compositionally biased region" description="Basic and acidic residues" evidence="1">
    <location>
        <begin position="913"/>
        <end position="931"/>
    </location>
</feature>
<feature type="compositionally biased region" description="Basic and acidic residues" evidence="1">
    <location>
        <begin position="488"/>
        <end position="498"/>
    </location>
</feature>
<feature type="compositionally biased region" description="Low complexity" evidence="1">
    <location>
        <begin position="90"/>
        <end position="218"/>
    </location>
</feature>
<feature type="compositionally biased region" description="Basic and acidic residues" evidence="1">
    <location>
        <begin position="536"/>
        <end position="554"/>
    </location>
</feature>
<feature type="region of interest" description="Disordered" evidence="1">
    <location>
        <begin position="1131"/>
        <end position="1182"/>
    </location>
</feature>
<feature type="compositionally biased region" description="Basic and acidic residues" evidence="1">
    <location>
        <begin position="1161"/>
        <end position="1173"/>
    </location>
</feature>
<feature type="compositionally biased region" description="Polar residues" evidence="1">
    <location>
        <begin position="973"/>
        <end position="983"/>
    </location>
</feature>
<reference evidence="2 3" key="1">
    <citation type="submission" date="2014-05" db="EMBL/GenBank/DDBJ databases">
        <authorList>
            <person name="Sibley D."/>
            <person name="Venepally P."/>
            <person name="Karamycheva S."/>
            <person name="Hadjithomas M."/>
            <person name="Khan A."/>
            <person name="Brunk B."/>
            <person name="Roos D."/>
            <person name="Caler E."/>
            <person name="Lorenzi H."/>
        </authorList>
    </citation>
    <scope>NUCLEOTIDE SEQUENCE [LARGE SCALE GENOMIC DNA]</scope>
    <source>
        <strain evidence="2 3">RUB</strain>
    </source>
</reference>
<feature type="compositionally biased region" description="Low complexity" evidence="1">
    <location>
        <begin position="1263"/>
        <end position="1280"/>
    </location>
</feature>
<organism evidence="2 3">
    <name type="scientific">Toxoplasma gondii RUB</name>
    <dbReference type="NCBI Taxonomy" id="935652"/>
    <lineage>
        <taxon>Eukaryota</taxon>
        <taxon>Sar</taxon>
        <taxon>Alveolata</taxon>
        <taxon>Apicomplexa</taxon>
        <taxon>Conoidasida</taxon>
        <taxon>Coccidia</taxon>
        <taxon>Eucoccidiorida</taxon>
        <taxon>Eimeriorina</taxon>
        <taxon>Sarcocystidae</taxon>
        <taxon>Toxoplasma</taxon>
    </lineage>
</organism>
<proteinExistence type="predicted"/>
<gene>
    <name evidence="2" type="ORF">TGRUB_223880A</name>
</gene>
<feature type="region of interest" description="Disordered" evidence="1">
    <location>
        <begin position="1194"/>
        <end position="1362"/>
    </location>
</feature>
<evidence type="ECO:0000313" key="3">
    <source>
        <dbReference type="Proteomes" id="UP000028834"/>
    </source>
</evidence>
<feature type="compositionally biased region" description="Low complexity" evidence="1">
    <location>
        <begin position="307"/>
        <end position="321"/>
    </location>
</feature>
<dbReference type="EMBL" id="AFYV02002607">
    <property type="protein sequence ID" value="KFG58183.1"/>
    <property type="molecule type" value="Genomic_DNA"/>
</dbReference>
<comment type="caution">
    <text evidence="2">The sequence shown here is derived from an EMBL/GenBank/DDBJ whole genome shotgun (WGS) entry which is preliminary data.</text>
</comment>
<feature type="compositionally biased region" description="Low complexity" evidence="1">
    <location>
        <begin position="477"/>
        <end position="487"/>
    </location>
</feature>
<feature type="compositionally biased region" description="Basic and acidic residues" evidence="1">
    <location>
        <begin position="1291"/>
        <end position="1310"/>
    </location>
</feature>
<feature type="compositionally biased region" description="Low complexity" evidence="1">
    <location>
        <begin position="734"/>
        <end position="754"/>
    </location>
</feature>
<feature type="compositionally biased region" description="Low complexity" evidence="1">
    <location>
        <begin position="519"/>
        <end position="535"/>
    </location>
</feature>
<feature type="compositionally biased region" description="Basic and acidic residues" evidence="1">
    <location>
        <begin position="1318"/>
        <end position="1331"/>
    </location>
</feature>
<feature type="compositionally biased region" description="Basic and acidic residues" evidence="1">
    <location>
        <begin position="365"/>
        <end position="379"/>
    </location>
</feature>
<evidence type="ECO:0000313" key="2">
    <source>
        <dbReference type="EMBL" id="KFG58183.1"/>
    </source>
</evidence>
<feature type="compositionally biased region" description="Low complexity" evidence="1">
    <location>
        <begin position="863"/>
        <end position="872"/>
    </location>
</feature>
<feature type="compositionally biased region" description="Low complexity" evidence="1">
    <location>
        <begin position="688"/>
        <end position="726"/>
    </location>
</feature>